<evidence type="ECO:0000313" key="13">
    <source>
        <dbReference type="EMBL" id="AXE38020.1"/>
    </source>
</evidence>
<evidence type="ECO:0000256" key="9">
    <source>
        <dbReference type="RuleBase" id="RU003346"/>
    </source>
</evidence>
<dbReference type="PRINTS" id="PR00171">
    <property type="entry name" value="SUGRTRNSPORT"/>
</dbReference>
<comment type="subcellular location">
    <subcellularLocation>
        <location evidence="1">Cell membrane</location>
        <topology evidence="1">Multi-pass membrane protein</topology>
    </subcellularLocation>
</comment>
<evidence type="ECO:0000256" key="3">
    <source>
        <dbReference type="ARBA" id="ARBA00022448"/>
    </source>
</evidence>
<feature type="transmembrane region" description="Helical" evidence="11">
    <location>
        <begin position="155"/>
        <end position="177"/>
    </location>
</feature>
<evidence type="ECO:0000256" key="6">
    <source>
        <dbReference type="ARBA" id="ARBA00022692"/>
    </source>
</evidence>
<feature type="transmembrane region" description="Helical" evidence="11">
    <location>
        <begin position="55"/>
        <end position="79"/>
    </location>
</feature>
<dbReference type="AlphaFoldDB" id="A0A344URX2"/>
<dbReference type="Gene3D" id="1.20.1250.20">
    <property type="entry name" value="MFS general substrate transporter like domains"/>
    <property type="match status" value="2"/>
</dbReference>
<dbReference type="Proteomes" id="UP000251995">
    <property type="component" value="Chromosome"/>
</dbReference>
<dbReference type="NCBIfam" id="TIGR00879">
    <property type="entry name" value="SP"/>
    <property type="match status" value="1"/>
</dbReference>
<dbReference type="Pfam" id="PF00083">
    <property type="entry name" value="Sugar_tr"/>
    <property type="match status" value="1"/>
</dbReference>
<feature type="transmembrane region" description="Helical" evidence="11">
    <location>
        <begin position="391"/>
        <end position="415"/>
    </location>
</feature>
<gene>
    <name evidence="13" type="primary">xylE</name>
    <name evidence="13" type="ORF">JS278_00833</name>
</gene>
<keyword evidence="6 11" id="KW-0812">Transmembrane</keyword>
<feature type="transmembrane region" description="Helical" evidence="11">
    <location>
        <begin position="24"/>
        <end position="43"/>
    </location>
</feature>
<feature type="transmembrane region" description="Helical" evidence="11">
    <location>
        <begin position="346"/>
        <end position="371"/>
    </location>
</feature>
<evidence type="ECO:0000256" key="10">
    <source>
        <dbReference type="SAM" id="MobiDB-lite"/>
    </source>
</evidence>
<evidence type="ECO:0000256" key="5">
    <source>
        <dbReference type="ARBA" id="ARBA00022597"/>
    </source>
</evidence>
<evidence type="ECO:0000256" key="2">
    <source>
        <dbReference type="ARBA" id="ARBA00010992"/>
    </source>
</evidence>
<keyword evidence="8 11" id="KW-0472">Membrane</keyword>
<organism evidence="13 14">
    <name type="scientific">Acidipropionibacterium virtanenii</name>
    <dbReference type="NCBI Taxonomy" id="2057246"/>
    <lineage>
        <taxon>Bacteria</taxon>
        <taxon>Bacillati</taxon>
        <taxon>Actinomycetota</taxon>
        <taxon>Actinomycetes</taxon>
        <taxon>Propionibacteriales</taxon>
        <taxon>Propionibacteriaceae</taxon>
        <taxon>Acidipropionibacterium</taxon>
    </lineage>
</organism>
<dbReference type="PROSITE" id="PS00216">
    <property type="entry name" value="SUGAR_TRANSPORT_1"/>
    <property type="match status" value="1"/>
</dbReference>
<feature type="transmembrane region" description="Helical" evidence="11">
    <location>
        <begin position="315"/>
        <end position="339"/>
    </location>
</feature>
<feature type="transmembrane region" description="Helical" evidence="11">
    <location>
        <begin position="91"/>
        <end position="112"/>
    </location>
</feature>
<dbReference type="InterPro" id="IPR036259">
    <property type="entry name" value="MFS_trans_sf"/>
</dbReference>
<proteinExistence type="inferred from homology"/>
<keyword evidence="7 11" id="KW-1133">Transmembrane helix</keyword>
<dbReference type="PANTHER" id="PTHR48020">
    <property type="entry name" value="PROTON MYO-INOSITOL COTRANSPORTER"/>
    <property type="match status" value="1"/>
</dbReference>
<comment type="similarity">
    <text evidence="2 9">Belongs to the major facilitator superfamily. Sugar transporter (TC 2.A.1.1) family.</text>
</comment>
<dbReference type="PROSITE" id="PS00217">
    <property type="entry name" value="SUGAR_TRANSPORT_2"/>
    <property type="match status" value="1"/>
</dbReference>
<evidence type="ECO:0000259" key="12">
    <source>
        <dbReference type="PROSITE" id="PS50850"/>
    </source>
</evidence>
<dbReference type="FunFam" id="1.20.1250.20:FF:000122">
    <property type="entry name" value="D-xylose transporter XylE"/>
    <property type="match status" value="1"/>
</dbReference>
<name>A0A344URX2_9ACTN</name>
<feature type="transmembrane region" description="Helical" evidence="11">
    <location>
        <begin position="197"/>
        <end position="218"/>
    </location>
</feature>
<dbReference type="InterPro" id="IPR003663">
    <property type="entry name" value="Sugar/inositol_transpt"/>
</dbReference>
<feature type="compositionally biased region" description="Acidic residues" evidence="10">
    <location>
        <begin position="487"/>
        <end position="496"/>
    </location>
</feature>
<feature type="transmembrane region" description="Helical" evidence="11">
    <location>
        <begin position="277"/>
        <end position="303"/>
    </location>
</feature>
<dbReference type="SUPFAM" id="SSF103473">
    <property type="entry name" value="MFS general substrate transporter"/>
    <property type="match status" value="1"/>
</dbReference>
<keyword evidence="14" id="KW-1185">Reference proteome</keyword>
<feature type="transmembrane region" description="Helical" evidence="11">
    <location>
        <begin position="455"/>
        <end position="477"/>
    </location>
</feature>
<dbReference type="GO" id="GO:0022857">
    <property type="term" value="F:transmembrane transporter activity"/>
    <property type="evidence" value="ECO:0007669"/>
    <property type="project" value="InterPro"/>
</dbReference>
<dbReference type="GO" id="GO:0005886">
    <property type="term" value="C:plasma membrane"/>
    <property type="evidence" value="ECO:0007669"/>
    <property type="project" value="UniProtKB-SubCell"/>
</dbReference>
<feature type="transmembrane region" description="Helical" evidence="11">
    <location>
        <begin position="118"/>
        <end position="143"/>
    </location>
</feature>
<evidence type="ECO:0000256" key="1">
    <source>
        <dbReference type="ARBA" id="ARBA00004651"/>
    </source>
</evidence>
<keyword evidence="3 9" id="KW-0813">Transport</keyword>
<evidence type="ECO:0000256" key="7">
    <source>
        <dbReference type="ARBA" id="ARBA00022989"/>
    </source>
</evidence>
<feature type="region of interest" description="Disordered" evidence="10">
    <location>
        <begin position="487"/>
        <end position="506"/>
    </location>
</feature>
<keyword evidence="5" id="KW-0762">Sugar transport</keyword>
<evidence type="ECO:0000256" key="11">
    <source>
        <dbReference type="SAM" id="Phobius"/>
    </source>
</evidence>
<dbReference type="InterPro" id="IPR005828">
    <property type="entry name" value="MFS_sugar_transport-like"/>
</dbReference>
<protein>
    <submittedName>
        <fullName evidence="13">D-xylose-proton symporter</fullName>
    </submittedName>
</protein>
<evidence type="ECO:0000256" key="4">
    <source>
        <dbReference type="ARBA" id="ARBA00022475"/>
    </source>
</evidence>
<accession>A0A344URX2</accession>
<evidence type="ECO:0000256" key="8">
    <source>
        <dbReference type="ARBA" id="ARBA00023136"/>
    </source>
</evidence>
<dbReference type="OrthoDB" id="4008739at2"/>
<dbReference type="RefSeq" id="WP_114044099.1">
    <property type="nucleotide sequence ID" value="NZ_CP025198.1"/>
</dbReference>
<sequence>MSEHAAVLDGSSDMDEDGGDARGVVRIASVAALGGLLFGYDSAVINGAVSAIGEVWHIGAGALGFAVAAALIGAAAGAMTAGRLADRVGRLMVMKIAAGLFILSAVGCVLAPETTAGLVMFVVFRIIGGAGVGFASVIAPAYIAEVSPPRIRGRLGSLQQLAIVTGIFLSLLVDALLVHATPTGQPDGMLWFGLEAWRWMFLVLALPAIVYGVLAFTIPESPRFLVAAHRIPEARKVLTLLLGEKNLEITIHRIQSSLAGETKPSWRDLRNSHTGKIYPIVWIGLIASMLQQFVGINVIFYYSNTLWMAVGFDTSSAFTISVITSVVNIATTIVAILLVDRIGRKLLLIIGSVGMTVSLAALAICFGTAPMVLDAATGELAPVLNGAAGPIALVAANVFVIAFGMSWGPVIWVLLGEMFPNRIRGAALSLAAAGQWVANWIVTVTFPGLKDVSLGLAYGIYTGFALISLIFVAKWLTETKGRTLEDMDDALGEDNPEATPPAPATA</sequence>
<dbReference type="EMBL" id="CP025198">
    <property type="protein sequence ID" value="AXE38020.1"/>
    <property type="molecule type" value="Genomic_DNA"/>
</dbReference>
<dbReference type="InterPro" id="IPR020846">
    <property type="entry name" value="MFS_dom"/>
</dbReference>
<dbReference type="KEGG" id="acij:JS278_00833"/>
<feature type="transmembrane region" description="Helical" evidence="11">
    <location>
        <begin position="427"/>
        <end position="449"/>
    </location>
</feature>
<dbReference type="InterPro" id="IPR005829">
    <property type="entry name" value="Sugar_transporter_CS"/>
</dbReference>
<evidence type="ECO:0000313" key="14">
    <source>
        <dbReference type="Proteomes" id="UP000251995"/>
    </source>
</evidence>
<feature type="domain" description="Major facilitator superfamily (MFS) profile" evidence="12">
    <location>
        <begin position="27"/>
        <end position="480"/>
    </location>
</feature>
<dbReference type="InterPro" id="IPR050814">
    <property type="entry name" value="Myo-inositol_Transporter"/>
</dbReference>
<dbReference type="PROSITE" id="PS50850">
    <property type="entry name" value="MFS"/>
    <property type="match status" value="1"/>
</dbReference>
<keyword evidence="4" id="KW-1003">Cell membrane</keyword>
<dbReference type="PANTHER" id="PTHR48020:SF12">
    <property type="entry name" value="PROTON MYO-INOSITOL COTRANSPORTER"/>
    <property type="match status" value="1"/>
</dbReference>
<reference evidence="13 14" key="1">
    <citation type="submission" date="2017-12" db="EMBL/GenBank/DDBJ databases">
        <title>The whole genome sequence of the Acidipropionibacterium virtanenii sp. nov. type strain JS278.</title>
        <authorList>
            <person name="Laine P."/>
            <person name="Deptula P."/>
            <person name="Varmanen P."/>
            <person name="Auvinen P."/>
        </authorList>
    </citation>
    <scope>NUCLEOTIDE SEQUENCE [LARGE SCALE GENOMIC DNA]</scope>
    <source>
        <strain evidence="13 14">JS278</strain>
    </source>
</reference>